<dbReference type="InterPro" id="IPR051681">
    <property type="entry name" value="Ser/Thr_Kinases-Pseudokinases"/>
</dbReference>
<dbReference type="PANTHER" id="PTHR44329:SF214">
    <property type="entry name" value="PROTEIN KINASE DOMAIN-CONTAINING PROTEIN"/>
    <property type="match status" value="1"/>
</dbReference>
<sequence>MSYSNNQLVNATINRVHALTDYKIHNDLDKQYEFQKKTILADVTLTDNEKSEAMKALLRSYDLGKITYNEFQMNAFIPDKIPEWIPYNKFQNIKYLTKGGCSEIYIADWIDGGYIEWDSEKKELKRFGEFGFKQTVILKRLENVESANQRWFEEAKSHLTISNKWPDIVQCFGLTQEPLNRNYMLVMNKMDMDLRKYLQQNHNQLSWKERMQIIISIILALTRIHKENAIHRDLHSGNILFKKGTPLEYKNLMKQCWDADPSIRPDIDTLWTKINEINILYQNKSDESLTQPGENNNLKLENFTSNSKLFTSKVHQFENLPEPRNATEEELEVFHSRLYDFYIPNNINDFDKLSNQKDGTSKINSIFEDVQKNDCKGGVIQKQIKKYQVNFDDEDEVHNSPNLHSEEQDKLAIPDGI</sequence>
<accession>A0A8H3KVL4</accession>
<protein>
    <submittedName>
        <fullName evidence="3">Kinase-like domain-containing protein</fullName>
    </submittedName>
</protein>
<dbReference type="AlphaFoldDB" id="A0A8H3KVL4"/>
<dbReference type="OrthoDB" id="339325at2759"/>
<dbReference type="PROSITE" id="PS50011">
    <property type="entry name" value="PROTEIN_KINASE_DOM"/>
    <property type="match status" value="1"/>
</dbReference>
<comment type="caution">
    <text evidence="3">The sequence shown here is derived from an EMBL/GenBank/DDBJ whole genome shotgun (WGS) entry which is preliminary data.</text>
</comment>
<proteinExistence type="predicted"/>
<dbReference type="SMART" id="SM00220">
    <property type="entry name" value="S_TKc"/>
    <property type="match status" value="1"/>
</dbReference>
<evidence type="ECO:0000313" key="3">
    <source>
        <dbReference type="EMBL" id="GES75010.1"/>
    </source>
</evidence>
<feature type="compositionally biased region" description="Basic and acidic residues" evidence="1">
    <location>
        <begin position="404"/>
        <end position="417"/>
    </location>
</feature>
<evidence type="ECO:0000313" key="4">
    <source>
        <dbReference type="Proteomes" id="UP000615446"/>
    </source>
</evidence>
<dbReference type="SUPFAM" id="SSF56112">
    <property type="entry name" value="Protein kinase-like (PK-like)"/>
    <property type="match status" value="1"/>
</dbReference>
<feature type="region of interest" description="Disordered" evidence="1">
    <location>
        <begin position="395"/>
        <end position="417"/>
    </location>
</feature>
<dbReference type="InterPro" id="IPR000719">
    <property type="entry name" value="Prot_kinase_dom"/>
</dbReference>
<keyword evidence="3" id="KW-0418">Kinase</keyword>
<evidence type="ECO:0000256" key="1">
    <source>
        <dbReference type="SAM" id="MobiDB-lite"/>
    </source>
</evidence>
<dbReference type="PANTHER" id="PTHR44329">
    <property type="entry name" value="SERINE/THREONINE-PROTEIN KINASE TNNI3K-RELATED"/>
    <property type="match status" value="1"/>
</dbReference>
<dbReference type="GO" id="GO:0005524">
    <property type="term" value="F:ATP binding"/>
    <property type="evidence" value="ECO:0007669"/>
    <property type="project" value="InterPro"/>
</dbReference>
<name>A0A8H3KVL4_9GLOM</name>
<feature type="domain" description="Protein kinase" evidence="2">
    <location>
        <begin position="90"/>
        <end position="417"/>
    </location>
</feature>
<evidence type="ECO:0000259" key="2">
    <source>
        <dbReference type="PROSITE" id="PS50011"/>
    </source>
</evidence>
<keyword evidence="3" id="KW-0808">Transferase</keyword>
<reference evidence="3" key="1">
    <citation type="submission" date="2019-10" db="EMBL/GenBank/DDBJ databases">
        <title>Conservation and host-specific expression of non-tandemly repeated heterogenous ribosome RNA gene in arbuscular mycorrhizal fungi.</title>
        <authorList>
            <person name="Maeda T."/>
            <person name="Kobayashi Y."/>
            <person name="Nakagawa T."/>
            <person name="Ezawa T."/>
            <person name="Yamaguchi K."/>
            <person name="Bino T."/>
            <person name="Nishimoto Y."/>
            <person name="Shigenobu S."/>
            <person name="Kawaguchi M."/>
        </authorList>
    </citation>
    <scope>NUCLEOTIDE SEQUENCE</scope>
    <source>
        <strain evidence="3">HR1</strain>
    </source>
</reference>
<dbReference type="InterPro" id="IPR001245">
    <property type="entry name" value="Ser-Thr/Tyr_kinase_cat_dom"/>
</dbReference>
<dbReference type="Proteomes" id="UP000615446">
    <property type="component" value="Unassembled WGS sequence"/>
</dbReference>
<dbReference type="GO" id="GO:0004674">
    <property type="term" value="F:protein serine/threonine kinase activity"/>
    <property type="evidence" value="ECO:0007669"/>
    <property type="project" value="TreeGrafter"/>
</dbReference>
<dbReference type="Gene3D" id="1.10.510.10">
    <property type="entry name" value="Transferase(Phosphotransferase) domain 1"/>
    <property type="match status" value="1"/>
</dbReference>
<dbReference type="Pfam" id="PF07714">
    <property type="entry name" value="PK_Tyr_Ser-Thr"/>
    <property type="match status" value="1"/>
</dbReference>
<gene>
    <name evidence="3" type="ORF">RCL2_000246300</name>
</gene>
<organism evidence="3 4">
    <name type="scientific">Rhizophagus clarus</name>
    <dbReference type="NCBI Taxonomy" id="94130"/>
    <lineage>
        <taxon>Eukaryota</taxon>
        <taxon>Fungi</taxon>
        <taxon>Fungi incertae sedis</taxon>
        <taxon>Mucoromycota</taxon>
        <taxon>Glomeromycotina</taxon>
        <taxon>Glomeromycetes</taxon>
        <taxon>Glomerales</taxon>
        <taxon>Glomeraceae</taxon>
        <taxon>Rhizophagus</taxon>
    </lineage>
</organism>
<dbReference type="InterPro" id="IPR011009">
    <property type="entry name" value="Kinase-like_dom_sf"/>
</dbReference>
<dbReference type="EMBL" id="BLAL01000013">
    <property type="protein sequence ID" value="GES75010.1"/>
    <property type="molecule type" value="Genomic_DNA"/>
</dbReference>